<dbReference type="InterPro" id="IPR045658">
    <property type="entry name" value="FRAS1-rel_N"/>
</dbReference>
<evidence type="ECO:0000256" key="3">
    <source>
        <dbReference type="ARBA" id="ARBA00022737"/>
    </source>
</evidence>
<protein>
    <recommendedName>
        <fullName evidence="7">FRAS1-related extracellular matrix protein N-terminal domain-containing protein</fullName>
    </recommendedName>
</protein>
<evidence type="ECO:0000256" key="2">
    <source>
        <dbReference type="ARBA" id="ARBA00022729"/>
    </source>
</evidence>
<dbReference type="InterPro" id="IPR051561">
    <property type="entry name" value="FRAS1_ECM"/>
</dbReference>
<comment type="caution">
    <text evidence="8">The sequence shown here is derived from an EMBL/GenBank/DDBJ whole genome shotgun (WGS) entry which is preliminary data.</text>
</comment>
<evidence type="ECO:0000313" key="8">
    <source>
        <dbReference type="EMBL" id="KAK7882969.1"/>
    </source>
</evidence>
<dbReference type="Pfam" id="PF19309">
    <property type="entry name" value="Frem_N"/>
    <property type="match status" value="1"/>
</dbReference>
<name>A0AAW0N1C5_9GOBI</name>
<keyword evidence="9" id="KW-1185">Reference proteome</keyword>
<reference evidence="9" key="1">
    <citation type="submission" date="2024-04" db="EMBL/GenBank/DDBJ databases">
        <title>Salinicola lusitanus LLJ914,a marine bacterium isolated from the Okinawa Trough.</title>
        <authorList>
            <person name="Li J."/>
        </authorList>
    </citation>
    <scope>NUCLEOTIDE SEQUENCE [LARGE SCALE GENOMIC DNA]</scope>
</reference>
<evidence type="ECO:0000313" key="9">
    <source>
        <dbReference type="Proteomes" id="UP001460270"/>
    </source>
</evidence>
<keyword evidence="3" id="KW-0677">Repeat</keyword>
<evidence type="ECO:0000256" key="1">
    <source>
        <dbReference type="ARBA" id="ARBA00022723"/>
    </source>
</evidence>
<evidence type="ECO:0000256" key="6">
    <source>
        <dbReference type="SAM" id="SignalP"/>
    </source>
</evidence>
<dbReference type="Pfam" id="PF16184">
    <property type="entry name" value="Cadherin_3"/>
    <property type="match status" value="2"/>
</dbReference>
<feature type="repeat" description="CSPG" evidence="5">
    <location>
        <begin position="279"/>
        <end position="375"/>
    </location>
</feature>
<keyword evidence="4" id="KW-0325">Glycoprotein</keyword>
<dbReference type="PROSITE" id="PS51854">
    <property type="entry name" value="CSPG"/>
    <property type="match status" value="2"/>
</dbReference>
<organism evidence="8 9">
    <name type="scientific">Mugilogobius chulae</name>
    <name type="common">yellowstripe goby</name>
    <dbReference type="NCBI Taxonomy" id="88201"/>
    <lineage>
        <taxon>Eukaryota</taxon>
        <taxon>Metazoa</taxon>
        <taxon>Chordata</taxon>
        <taxon>Craniata</taxon>
        <taxon>Vertebrata</taxon>
        <taxon>Euteleostomi</taxon>
        <taxon>Actinopterygii</taxon>
        <taxon>Neopterygii</taxon>
        <taxon>Teleostei</taxon>
        <taxon>Neoteleostei</taxon>
        <taxon>Acanthomorphata</taxon>
        <taxon>Gobiaria</taxon>
        <taxon>Gobiiformes</taxon>
        <taxon>Gobioidei</taxon>
        <taxon>Gobiidae</taxon>
        <taxon>Gobionellinae</taxon>
        <taxon>Mugilogobius</taxon>
    </lineage>
</organism>
<dbReference type="Proteomes" id="UP001460270">
    <property type="component" value="Unassembled WGS sequence"/>
</dbReference>
<evidence type="ECO:0000259" key="7">
    <source>
        <dbReference type="Pfam" id="PF19309"/>
    </source>
</evidence>
<dbReference type="PANTHER" id="PTHR45739">
    <property type="entry name" value="MATRIX PROTEIN, PUTATIVE-RELATED"/>
    <property type="match status" value="1"/>
</dbReference>
<evidence type="ECO:0000256" key="5">
    <source>
        <dbReference type="PROSITE-ProRule" id="PRU01201"/>
    </source>
</evidence>
<feature type="signal peptide" evidence="6">
    <location>
        <begin position="1"/>
        <end position="26"/>
    </location>
</feature>
<gene>
    <name evidence="8" type="ORF">WMY93_029143</name>
</gene>
<dbReference type="AlphaFoldDB" id="A0AAW0N1C5"/>
<dbReference type="GO" id="GO:0009653">
    <property type="term" value="P:anatomical structure morphogenesis"/>
    <property type="evidence" value="ECO:0007669"/>
    <property type="project" value="TreeGrafter"/>
</dbReference>
<keyword evidence="1" id="KW-0479">Metal-binding</keyword>
<dbReference type="GO" id="GO:0046872">
    <property type="term" value="F:metal ion binding"/>
    <property type="evidence" value="ECO:0007669"/>
    <property type="project" value="UniProtKB-KW"/>
</dbReference>
<dbReference type="EMBL" id="JBBPFD010000021">
    <property type="protein sequence ID" value="KAK7882969.1"/>
    <property type="molecule type" value="Genomic_DNA"/>
</dbReference>
<proteinExistence type="predicted"/>
<feature type="chain" id="PRO_5043844402" description="FRAS1-related extracellular matrix protein N-terminal domain-containing protein" evidence="6">
    <location>
        <begin position="27"/>
        <end position="582"/>
    </location>
</feature>
<feature type="repeat" description="CSPG" evidence="5">
    <location>
        <begin position="398"/>
        <end position="486"/>
    </location>
</feature>
<sequence>MAWITTGSHWLLFALVTLLWTGDAAGQVFDSYGLSYALRSELSEDTILVANNGLRVPFGRSVFIDPINDLVIQVQPGDRCSVTVLDNDPLSQRPGHLSPKKFPCEFGPHDLKYSHFGSRSPPRDRVRLQLRYDTQTDTIIIPFMIEVEVVFTQLEVLTKNLPLTVERLLGTSNPIDKRILEFTFDRGTQQCTIVSLSSGNVLPRYGKLVNEDSLGTMVNCDDFINMNVRYQHTFALKSPNRDYIPMLLELFDKEGNLLKQEFFQILVRIKEGQDNTAPKPSFVAMMMMEVDQFVMTAITTDMLAAEDIESNPDELIFNITSPLSFEEGYIVSTDDRNLPITSFYQGDLKDLKIAYKPPAVDSDAERIFQIEFEVVDTEGAVSDPFAFMIVVKPMNTLAPVVTRNTGQLLYEGQSRPLSSSQNLEISDENNLENVKITVIDGLRHGLLTVLGSRRKFFTPADLDAGIVIYQHDGSDTYSDNIIFRMTDGINEVEFLFPITVVPTDDEPPIINANTGLVLFKNQMMPISSLMLSSADIDSEDSTIKFVLEAPFSKIGEVLCAKPKRPKTRRRGDSILTMKCTRK</sequence>
<keyword evidence="2 6" id="KW-0732">Signal</keyword>
<feature type="domain" description="FRAS1-related extracellular matrix protein N-terminal" evidence="7">
    <location>
        <begin position="47"/>
        <end position="247"/>
    </location>
</feature>
<dbReference type="InterPro" id="IPR039005">
    <property type="entry name" value="CSPG_rpt"/>
</dbReference>
<evidence type="ECO:0000256" key="4">
    <source>
        <dbReference type="ARBA" id="ARBA00023180"/>
    </source>
</evidence>
<accession>A0AAW0N1C5</accession>
<dbReference type="PANTHER" id="PTHR45739:SF4">
    <property type="entry name" value="FRAS1-RELATED EXTRACELLULAR MATRIX PROTEIN 2"/>
    <property type="match status" value="1"/>
</dbReference>